<dbReference type="InterPro" id="IPR002559">
    <property type="entry name" value="Transposase_11"/>
</dbReference>
<organism evidence="2 3">
    <name type="scientific">Microbulbifer okhotskensis</name>
    <dbReference type="NCBI Taxonomy" id="2926617"/>
    <lineage>
        <taxon>Bacteria</taxon>
        <taxon>Pseudomonadati</taxon>
        <taxon>Pseudomonadota</taxon>
        <taxon>Gammaproteobacteria</taxon>
        <taxon>Cellvibrionales</taxon>
        <taxon>Microbulbiferaceae</taxon>
        <taxon>Microbulbifer</taxon>
    </lineage>
</organism>
<feature type="non-terminal residue" evidence="2">
    <location>
        <position position="1"/>
    </location>
</feature>
<dbReference type="GO" id="GO:0004803">
    <property type="term" value="F:transposase activity"/>
    <property type="evidence" value="ECO:0007669"/>
    <property type="project" value="InterPro"/>
</dbReference>
<evidence type="ECO:0000313" key="3">
    <source>
        <dbReference type="Proteomes" id="UP001139028"/>
    </source>
</evidence>
<dbReference type="Pfam" id="PF01609">
    <property type="entry name" value="DDE_Tnp_1"/>
    <property type="match status" value="1"/>
</dbReference>
<evidence type="ECO:0000259" key="1">
    <source>
        <dbReference type="Pfam" id="PF01609"/>
    </source>
</evidence>
<feature type="domain" description="Transposase IS4-like" evidence="1">
    <location>
        <begin position="21"/>
        <end position="79"/>
    </location>
</feature>
<comment type="caution">
    <text evidence="2">The sequence shown here is derived from an EMBL/GenBank/DDBJ whole genome shotgun (WGS) entry which is preliminary data.</text>
</comment>
<reference evidence="2" key="1">
    <citation type="journal article" date="2022" name="Arch. Microbiol.">
        <title>Microbulbifer okhotskensis sp. nov., isolated from a deep bottom sediment of the Okhotsk Sea.</title>
        <authorList>
            <person name="Romanenko L."/>
            <person name="Kurilenko V."/>
            <person name="Otstavnykh N."/>
            <person name="Velansky P."/>
            <person name="Isaeva M."/>
            <person name="Mikhailov V."/>
        </authorList>
    </citation>
    <scope>NUCLEOTIDE SEQUENCE</scope>
    <source>
        <strain evidence="2">OS29</strain>
    </source>
</reference>
<gene>
    <name evidence="2" type="ORF">MO867_23050</name>
</gene>
<evidence type="ECO:0000313" key="2">
    <source>
        <dbReference type="EMBL" id="MCO1337201.1"/>
    </source>
</evidence>
<dbReference type="AlphaFoldDB" id="A0A9X2JA02"/>
<dbReference type="PANTHER" id="PTHR30298:SF0">
    <property type="entry name" value="PROTEIN YBFL-RELATED"/>
    <property type="match status" value="1"/>
</dbReference>
<protein>
    <submittedName>
        <fullName evidence="2">ISAs1 family transposase</fullName>
    </submittedName>
</protein>
<sequence>STSSIDWLEGKEQWHGLRSVVAVQEKRSVAGHTSCETRYYISSLEPRSAELNQITRSHWGVENSLHWILDVVFREDDSRF</sequence>
<dbReference type="Proteomes" id="UP001139028">
    <property type="component" value="Unassembled WGS sequence"/>
</dbReference>
<feature type="non-terminal residue" evidence="2">
    <location>
        <position position="80"/>
    </location>
</feature>
<dbReference type="InterPro" id="IPR051698">
    <property type="entry name" value="Transposase_11-like"/>
</dbReference>
<dbReference type="GO" id="GO:0006313">
    <property type="term" value="P:DNA transposition"/>
    <property type="evidence" value="ECO:0007669"/>
    <property type="project" value="InterPro"/>
</dbReference>
<accession>A0A9X2JA02</accession>
<dbReference type="NCBIfam" id="NF033564">
    <property type="entry name" value="transpos_ISAs1"/>
    <property type="match status" value="1"/>
</dbReference>
<dbReference type="PANTHER" id="PTHR30298">
    <property type="entry name" value="H REPEAT-ASSOCIATED PREDICTED TRANSPOSASE"/>
    <property type="match status" value="1"/>
</dbReference>
<dbReference type="GO" id="GO:0003677">
    <property type="term" value="F:DNA binding"/>
    <property type="evidence" value="ECO:0007669"/>
    <property type="project" value="InterPro"/>
</dbReference>
<dbReference type="EMBL" id="JALBWM010000496">
    <property type="protein sequence ID" value="MCO1337201.1"/>
    <property type="molecule type" value="Genomic_DNA"/>
</dbReference>
<proteinExistence type="predicted"/>
<dbReference type="InterPro" id="IPR047647">
    <property type="entry name" value="ISAs1_transpos"/>
</dbReference>
<keyword evidence="3" id="KW-1185">Reference proteome</keyword>
<dbReference type="RefSeq" id="WP_252473487.1">
    <property type="nucleotide sequence ID" value="NZ_JALBWM010000496.1"/>
</dbReference>
<name>A0A9X2JA02_9GAMM</name>